<evidence type="ECO:0000313" key="3">
    <source>
        <dbReference type="EMBL" id="MER6906976.1"/>
    </source>
</evidence>
<feature type="compositionally biased region" description="Acidic residues" evidence="1">
    <location>
        <begin position="51"/>
        <end position="82"/>
    </location>
</feature>
<organism evidence="3 4">
    <name type="scientific">Streptomyces flaveolus</name>
    <dbReference type="NCBI Taxonomy" id="67297"/>
    <lineage>
        <taxon>Bacteria</taxon>
        <taxon>Bacillati</taxon>
        <taxon>Actinomycetota</taxon>
        <taxon>Actinomycetes</taxon>
        <taxon>Kitasatosporales</taxon>
        <taxon>Streptomycetaceae</taxon>
        <taxon>Streptomyces</taxon>
    </lineage>
</organism>
<comment type="caution">
    <text evidence="3">The sequence shown here is derived from an EMBL/GenBank/DDBJ whole genome shotgun (WGS) entry which is preliminary data.</text>
</comment>
<feature type="compositionally biased region" description="Polar residues" evidence="1">
    <location>
        <begin position="96"/>
        <end position="105"/>
    </location>
</feature>
<accession>A0ABV1VLM7</accession>
<feature type="chain" id="PRO_5045493515" description="Lipoprotein" evidence="2">
    <location>
        <begin position="29"/>
        <end position="178"/>
    </location>
</feature>
<keyword evidence="2" id="KW-0732">Signal</keyword>
<name>A0ABV1VLM7_9ACTN</name>
<dbReference type="RefSeq" id="WP_350720942.1">
    <property type="nucleotide sequence ID" value="NZ_JBEPCO010000022.1"/>
</dbReference>
<dbReference type="PROSITE" id="PS51257">
    <property type="entry name" value="PROKAR_LIPOPROTEIN"/>
    <property type="match status" value="1"/>
</dbReference>
<gene>
    <name evidence="3" type="ORF">ABT322_25235</name>
</gene>
<keyword evidence="4" id="KW-1185">Reference proteome</keyword>
<sequence length="178" mass="18751">MSASEMRARAGASAVAVAAALLALSVTGCGSTDNDAPGVAPPVSSAPYETATEDPYTEDPATEDPYTEDPVDDDPYTDDDPYATESAAPDPFDSGTCLNGTLPDSTTAQEVDDVEEVDCSASDAHYQVIQTFPMTSDLSQCNSNSRTEYAFSYRYTLNGAAINEYVYCLVGLGSYARS</sequence>
<protein>
    <recommendedName>
        <fullName evidence="5">Lipoprotein</fullName>
    </recommendedName>
</protein>
<reference evidence="3 4" key="1">
    <citation type="submission" date="2024-06" db="EMBL/GenBank/DDBJ databases">
        <title>The Natural Products Discovery Center: Release of the First 8490 Sequenced Strains for Exploring Actinobacteria Biosynthetic Diversity.</title>
        <authorList>
            <person name="Kalkreuter E."/>
            <person name="Kautsar S.A."/>
            <person name="Yang D."/>
            <person name="Bader C.D."/>
            <person name="Teijaro C.N."/>
            <person name="Fluegel L."/>
            <person name="Davis C.M."/>
            <person name="Simpson J.R."/>
            <person name="Lauterbach L."/>
            <person name="Steele A.D."/>
            <person name="Gui C."/>
            <person name="Meng S."/>
            <person name="Li G."/>
            <person name="Viehrig K."/>
            <person name="Ye F."/>
            <person name="Su P."/>
            <person name="Kiefer A.F."/>
            <person name="Nichols A."/>
            <person name="Cepeda A.J."/>
            <person name="Yan W."/>
            <person name="Fan B."/>
            <person name="Jiang Y."/>
            <person name="Adhikari A."/>
            <person name="Zheng C.-J."/>
            <person name="Schuster L."/>
            <person name="Cowan T.M."/>
            <person name="Smanski M.J."/>
            <person name="Chevrette M.G."/>
            <person name="De Carvalho L.P.S."/>
            <person name="Shen B."/>
        </authorList>
    </citation>
    <scope>NUCLEOTIDE SEQUENCE [LARGE SCALE GENOMIC DNA]</scope>
    <source>
        <strain evidence="3 4">NPDC000632</strain>
    </source>
</reference>
<evidence type="ECO:0000256" key="1">
    <source>
        <dbReference type="SAM" id="MobiDB-lite"/>
    </source>
</evidence>
<evidence type="ECO:0000256" key="2">
    <source>
        <dbReference type="SAM" id="SignalP"/>
    </source>
</evidence>
<dbReference type="EMBL" id="JBEPCV010000027">
    <property type="protein sequence ID" value="MER6906976.1"/>
    <property type="molecule type" value="Genomic_DNA"/>
</dbReference>
<feature type="region of interest" description="Disordered" evidence="1">
    <location>
        <begin position="28"/>
        <end position="105"/>
    </location>
</feature>
<evidence type="ECO:0000313" key="4">
    <source>
        <dbReference type="Proteomes" id="UP001490330"/>
    </source>
</evidence>
<proteinExistence type="predicted"/>
<evidence type="ECO:0008006" key="5">
    <source>
        <dbReference type="Google" id="ProtNLM"/>
    </source>
</evidence>
<feature type="signal peptide" evidence="2">
    <location>
        <begin position="1"/>
        <end position="28"/>
    </location>
</feature>
<dbReference type="Proteomes" id="UP001490330">
    <property type="component" value="Unassembled WGS sequence"/>
</dbReference>
<feature type="compositionally biased region" description="Low complexity" evidence="1">
    <location>
        <begin position="36"/>
        <end position="47"/>
    </location>
</feature>